<dbReference type="RefSeq" id="WP_003337735.1">
    <property type="nucleotide sequence ID" value="NZ_CP007806.1"/>
</dbReference>
<dbReference type="EMBL" id="CP007806">
    <property type="protein sequence ID" value="AIG26796.1"/>
    <property type="molecule type" value="Genomic_DNA"/>
</dbReference>
<dbReference type="Proteomes" id="UP000005850">
    <property type="component" value="Chromosome"/>
</dbReference>
<proteinExistence type="predicted"/>
<organism evidence="1 2">
    <name type="scientific">Brevibacillus laterosporus LMG 15441</name>
    <dbReference type="NCBI Taxonomy" id="1042163"/>
    <lineage>
        <taxon>Bacteria</taxon>
        <taxon>Bacillati</taxon>
        <taxon>Bacillota</taxon>
        <taxon>Bacilli</taxon>
        <taxon>Bacillales</taxon>
        <taxon>Paenibacillaceae</taxon>
        <taxon>Brevibacillus</taxon>
    </lineage>
</organism>
<protein>
    <submittedName>
        <fullName evidence="1">Uncharacterized protein</fullName>
    </submittedName>
</protein>
<dbReference type="InterPro" id="IPR011335">
    <property type="entry name" value="Restrct_endonuc-II-like"/>
</dbReference>
<evidence type="ECO:0000313" key="1">
    <source>
        <dbReference type="EMBL" id="AIG26796.1"/>
    </source>
</evidence>
<dbReference type="Gene3D" id="3.90.320.10">
    <property type="match status" value="1"/>
</dbReference>
<name>A0A075R5T4_BRELA</name>
<dbReference type="AlphaFoldDB" id="A0A075R5T4"/>
<sequence>MRNEWDDGNIPDYYYVQLQWYFFVTGLDWDYFATLIGGNKYREYEVMRDEEIINQLLRLASDFWYHHVLTREAPPVDGSDASTILLSRMYPEATNKLKIQMEQTDIFEKYFEKKQQIKHLEEEVSEITLI</sequence>
<dbReference type="STRING" id="1042163.BRLA_c024760"/>
<dbReference type="eggNOG" id="COG5377">
    <property type="taxonomic scope" value="Bacteria"/>
</dbReference>
<dbReference type="KEGG" id="blr:BRLA_c024760"/>
<gene>
    <name evidence="1" type="ORF">BRLA_c024760</name>
</gene>
<evidence type="ECO:0000313" key="2">
    <source>
        <dbReference type="Proteomes" id="UP000005850"/>
    </source>
</evidence>
<dbReference type="InterPro" id="IPR011604">
    <property type="entry name" value="PDDEXK-like_dom_sf"/>
</dbReference>
<dbReference type="HOGENOM" id="CLU_1934029_0_0_9"/>
<reference evidence="1 2" key="1">
    <citation type="journal article" date="2011" name="J. Bacteriol.">
        <title>Genome sequence of Brevibacillus laterosporus LMG 15441, a pathogen of invertebrates.</title>
        <authorList>
            <person name="Djukic M."/>
            <person name="Poehlein A."/>
            <person name="Thurmer A."/>
            <person name="Daniel R."/>
        </authorList>
    </citation>
    <scope>NUCLEOTIDE SEQUENCE [LARGE SCALE GENOMIC DNA]</scope>
    <source>
        <strain evidence="1 2">LMG 15441</strain>
    </source>
</reference>
<keyword evidence="2" id="KW-1185">Reference proteome</keyword>
<accession>A0A075R5T4</accession>
<dbReference type="SUPFAM" id="SSF52980">
    <property type="entry name" value="Restriction endonuclease-like"/>
    <property type="match status" value="1"/>
</dbReference>